<accession>A0AAJ1Y8A2</accession>
<dbReference type="SUPFAM" id="SSF52540">
    <property type="entry name" value="P-loop containing nucleoside triphosphate hydrolases"/>
    <property type="match status" value="1"/>
</dbReference>
<protein>
    <submittedName>
        <fullName evidence="1">ATP-binding protein</fullName>
    </submittedName>
</protein>
<evidence type="ECO:0000313" key="2">
    <source>
        <dbReference type="Proteomes" id="UP001224622"/>
    </source>
</evidence>
<dbReference type="GO" id="GO:0005524">
    <property type="term" value="F:ATP binding"/>
    <property type="evidence" value="ECO:0007669"/>
    <property type="project" value="UniProtKB-KW"/>
</dbReference>
<name>A0AAJ1Y8A2_SERFO</name>
<dbReference type="AlphaFoldDB" id="A0AAJ1Y8A2"/>
<evidence type="ECO:0000313" key="1">
    <source>
        <dbReference type="EMBL" id="MDQ9125518.1"/>
    </source>
</evidence>
<comment type="caution">
    <text evidence="1">The sequence shown here is derived from an EMBL/GenBank/DDBJ whole genome shotgun (WGS) entry which is preliminary data.</text>
</comment>
<dbReference type="EMBL" id="JAVIGA010000002">
    <property type="protein sequence ID" value="MDQ9125518.1"/>
    <property type="molecule type" value="Genomic_DNA"/>
</dbReference>
<keyword evidence="1" id="KW-0067">ATP-binding</keyword>
<dbReference type="Proteomes" id="UP001224622">
    <property type="component" value="Unassembled WGS sequence"/>
</dbReference>
<reference evidence="1" key="1">
    <citation type="submission" date="2023-08" db="EMBL/GenBank/DDBJ databases">
        <title>The Comparative Genomic Analysis of Yersiniaceae from Polar Regions.</title>
        <authorList>
            <person name="Goncharov A."/>
            <person name="Aslanov B."/>
            <person name="Kolodzhieva V."/>
            <person name="Azarov D."/>
            <person name="Mochov A."/>
            <person name="Lebedeva E."/>
        </authorList>
    </citation>
    <scope>NUCLEOTIDE SEQUENCE</scope>
    <source>
        <strain evidence="1">Vf</strain>
    </source>
</reference>
<keyword evidence="1" id="KW-0547">Nucleotide-binding</keyword>
<sequence>MTRSSRHTPEKAKPTLHLLSGKIASGKSTLSAKLATQPGSVIIAEDSWLAQLYADEMRTVADYIRCSSKLKNAIKPHLIALLNAGVTLILDFPANTVANREWMMDIIRESGADNQLHYLNVPDDVCKARLHARNQSGTHDFAATDEQFDLITRHFVEPNDQEGFNIIRHS</sequence>
<dbReference type="RefSeq" id="WP_309046746.1">
    <property type="nucleotide sequence ID" value="NZ_JAVIGA010000002.1"/>
</dbReference>
<dbReference type="Pfam" id="PF13671">
    <property type="entry name" value="AAA_33"/>
    <property type="match status" value="1"/>
</dbReference>
<dbReference type="InterPro" id="IPR027417">
    <property type="entry name" value="P-loop_NTPase"/>
</dbReference>
<gene>
    <name evidence="1" type="ORF">RDT67_03630</name>
</gene>
<organism evidence="1 2">
    <name type="scientific">Serratia fonticola</name>
    <dbReference type="NCBI Taxonomy" id="47917"/>
    <lineage>
        <taxon>Bacteria</taxon>
        <taxon>Pseudomonadati</taxon>
        <taxon>Pseudomonadota</taxon>
        <taxon>Gammaproteobacteria</taxon>
        <taxon>Enterobacterales</taxon>
        <taxon>Yersiniaceae</taxon>
        <taxon>Serratia</taxon>
    </lineage>
</organism>
<dbReference type="Gene3D" id="3.40.50.300">
    <property type="entry name" value="P-loop containing nucleotide triphosphate hydrolases"/>
    <property type="match status" value="1"/>
</dbReference>
<proteinExistence type="predicted"/>